<name>A0A811RKT7_9POAL</name>
<proteinExistence type="predicted"/>
<dbReference type="Proteomes" id="UP000604825">
    <property type="component" value="Unassembled WGS sequence"/>
</dbReference>
<evidence type="ECO:0000313" key="2">
    <source>
        <dbReference type="EMBL" id="CAD6270390.1"/>
    </source>
</evidence>
<accession>A0A811RKT7</accession>
<protein>
    <submittedName>
        <fullName evidence="2">Uncharacterized protein</fullName>
    </submittedName>
</protein>
<dbReference type="AlphaFoldDB" id="A0A811RKT7"/>
<dbReference type="EMBL" id="CAJGYO010000015">
    <property type="protein sequence ID" value="CAD6270390.1"/>
    <property type="molecule type" value="Genomic_DNA"/>
</dbReference>
<evidence type="ECO:0000256" key="1">
    <source>
        <dbReference type="SAM" id="MobiDB-lite"/>
    </source>
</evidence>
<evidence type="ECO:0000313" key="3">
    <source>
        <dbReference type="Proteomes" id="UP000604825"/>
    </source>
</evidence>
<sequence>MRVEVDSGNDNDSSSSSSCVSSDISSDESLVLVLRDCKRCWRYCMVSKEFPTCINSKQPCLIGFCSDDKHN</sequence>
<gene>
    <name evidence="2" type="ORF">NCGR_LOCUS53682</name>
</gene>
<organism evidence="2 3">
    <name type="scientific">Miscanthus lutarioriparius</name>
    <dbReference type="NCBI Taxonomy" id="422564"/>
    <lineage>
        <taxon>Eukaryota</taxon>
        <taxon>Viridiplantae</taxon>
        <taxon>Streptophyta</taxon>
        <taxon>Embryophyta</taxon>
        <taxon>Tracheophyta</taxon>
        <taxon>Spermatophyta</taxon>
        <taxon>Magnoliopsida</taxon>
        <taxon>Liliopsida</taxon>
        <taxon>Poales</taxon>
        <taxon>Poaceae</taxon>
        <taxon>PACMAD clade</taxon>
        <taxon>Panicoideae</taxon>
        <taxon>Andropogonodae</taxon>
        <taxon>Andropogoneae</taxon>
        <taxon>Saccharinae</taxon>
        <taxon>Miscanthus</taxon>
    </lineage>
</organism>
<feature type="region of interest" description="Disordered" evidence="1">
    <location>
        <begin position="1"/>
        <end position="27"/>
    </location>
</feature>
<comment type="caution">
    <text evidence="2">The sequence shown here is derived from an EMBL/GenBank/DDBJ whole genome shotgun (WGS) entry which is preliminary data.</text>
</comment>
<keyword evidence="3" id="KW-1185">Reference proteome</keyword>
<reference evidence="2" key="1">
    <citation type="submission" date="2020-10" db="EMBL/GenBank/DDBJ databases">
        <authorList>
            <person name="Han B."/>
            <person name="Lu T."/>
            <person name="Zhao Q."/>
            <person name="Huang X."/>
            <person name="Zhao Y."/>
        </authorList>
    </citation>
    <scope>NUCLEOTIDE SEQUENCE</scope>
</reference>